<evidence type="ECO:0000313" key="1">
    <source>
        <dbReference type="EMBL" id="TFK62139.1"/>
    </source>
</evidence>
<dbReference type="EMBL" id="ML208603">
    <property type="protein sequence ID" value="TFK62139.1"/>
    <property type="molecule type" value="Genomic_DNA"/>
</dbReference>
<keyword evidence="2" id="KW-1185">Reference proteome</keyword>
<reference evidence="1 2" key="1">
    <citation type="journal article" date="2019" name="Nat. Ecol. Evol.">
        <title>Megaphylogeny resolves global patterns of mushroom evolution.</title>
        <authorList>
            <person name="Varga T."/>
            <person name="Krizsan K."/>
            <person name="Foldi C."/>
            <person name="Dima B."/>
            <person name="Sanchez-Garcia M."/>
            <person name="Sanchez-Ramirez S."/>
            <person name="Szollosi G.J."/>
            <person name="Szarkandi J.G."/>
            <person name="Papp V."/>
            <person name="Albert L."/>
            <person name="Andreopoulos W."/>
            <person name="Angelini C."/>
            <person name="Antonin V."/>
            <person name="Barry K.W."/>
            <person name="Bougher N.L."/>
            <person name="Buchanan P."/>
            <person name="Buyck B."/>
            <person name="Bense V."/>
            <person name="Catcheside P."/>
            <person name="Chovatia M."/>
            <person name="Cooper J."/>
            <person name="Damon W."/>
            <person name="Desjardin D."/>
            <person name="Finy P."/>
            <person name="Geml J."/>
            <person name="Haridas S."/>
            <person name="Hughes K."/>
            <person name="Justo A."/>
            <person name="Karasinski D."/>
            <person name="Kautmanova I."/>
            <person name="Kiss B."/>
            <person name="Kocsube S."/>
            <person name="Kotiranta H."/>
            <person name="LaButti K.M."/>
            <person name="Lechner B.E."/>
            <person name="Liimatainen K."/>
            <person name="Lipzen A."/>
            <person name="Lukacs Z."/>
            <person name="Mihaltcheva S."/>
            <person name="Morgado L.N."/>
            <person name="Niskanen T."/>
            <person name="Noordeloos M.E."/>
            <person name="Ohm R.A."/>
            <person name="Ortiz-Santana B."/>
            <person name="Ovrebo C."/>
            <person name="Racz N."/>
            <person name="Riley R."/>
            <person name="Savchenko A."/>
            <person name="Shiryaev A."/>
            <person name="Soop K."/>
            <person name="Spirin V."/>
            <person name="Szebenyi C."/>
            <person name="Tomsovsky M."/>
            <person name="Tulloss R.E."/>
            <person name="Uehling J."/>
            <person name="Grigoriev I.V."/>
            <person name="Vagvolgyi C."/>
            <person name="Papp T."/>
            <person name="Martin F.M."/>
            <person name="Miettinen O."/>
            <person name="Hibbett D.S."/>
            <person name="Nagy L.G."/>
        </authorList>
    </citation>
    <scope>NUCLEOTIDE SEQUENCE [LARGE SCALE GENOMIC DNA]</scope>
    <source>
        <strain evidence="1 2">NL-1719</strain>
    </source>
</reference>
<organism evidence="1 2">
    <name type="scientific">Pluteus cervinus</name>
    <dbReference type="NCBI Taxonomy" id="181527"/>
    <lineage>
        <taxon>Eukaryota</taxon>
        <taxon>Fungi</taxon>
        <taxon>Dikarya</taxon>
        <taxon>Basidiomycota</taxon>
        <taxon>Agaricomycotina</taxon>
        <taxon>Agaricomycetes</taxon>
        <taxon>Agaricomycetidae</taxon>
        <taxon>Agaricales</taxon>
        <taxon>Pluteineae</taxon>
        <taxon>Pluteaceae</taxon>
        <taxon>Pluteus</taxon>
    </lineage>
</organism>
<accession>A0ACD3A917</accession>
<name>A0ACD3A917_9AGAR</name>
<dbReference type="Proteomes" id="UP000308600">
    <property type="component" value="Unassembled WGS sequence"/>
</dbReference>
<sequence length="232" mass="27068">VLYSPNSTRRPELPWNGTRRAENTTIFDSQFPYLERYQHPLWWTRSHGWLAFVPISPDLLSVPFDVLLSFPVPVQNEEALYSLPADVISQWQNLEQFLYYSTAYMIKEQNLPAIRPYTPSAFKYDQKISNIHTAQRRIHLARDWFIIWGALFSFLACSGDNNTSVGAIPPWCEYLPKHGIHPDWVHAAQCHPMGELQISDERAGVFISLLNSDPNQPSVEWFVERRVPVWYY</sequence>
<gene>
    <name evidence="1" type="ORF">BDN72DRAFT_733516</name>
</gene>
<feature type="non-terminal residue" evidence="1">
    <location>
        <position position="232"/>
    </location>
</feature>
<proteinExistence type="predicted"/>
<feature type="non-terminal residue" evidence="1">
    <location>
        <position position="1"/>
    </location>
</feature>
<evidence type="ECO:0000313" key="2">
    <source>
        <dbReference type="Proteomes" id="UP000308600"/>
    </source>
</evidence>
<protein>
    <submittedName>
        <fullName evidence="1">Uncharacterized protein</fullName>
    </submittedName>
</protein>